<proteinExistence type="predicted"/>
<dbReference type="InterPro" id="IPR008861">
    <property type="entry name" value="GpX-like"/>
</dbReference>
<dbReference type="AlphaFoldDB" id="A0A9D2KAS9"/>
<accession>A0A9D2KAS9</accession>
<protein>
    <submittedName>
        <fullName evidence="1">Tail protein X</fullName>
    </submittedName>
</protein>
<organism evidence="1 2">
    <name type="scientific">Candidatus Mucispirillum faecigallinarum</name>
    <dbReference type="NCBI Taxonomy" id="2838699"/>
    <lineage>
        <taxon>Bacteria</taxon>
        <taxon>Pseudomonadati</taxon>
        <taxon>Deferribacterota</taxon>
        <taxon>Deferribacteres</taxon>
        <taxon>Deferribacterales</taxon>
        <taxon>Mucispirillaceae</taxon>
        <taxon>Mucispirillum</taxon>
    </lineage>
</organism>
<dbReference type="Proteomes" id="UP000824176">
    <property type="component" value="Unassembled WGS sequence"/>
</dbReference>
<comment type="caution">
    <text evidence="1">The sequence shown here is derived from an EMBL/GenBank/DDBJ whole genome shotgun (WGS) entry which is preliminary data.</text>
</comment>
<gene>
    <name evidence="1" type="ORF">H9804_03875</name>
</gene>
<name>A0A9D2KAS9_9BACT</name>
<sequence length="66" mass="7345">MKYTTIQGDTWDSIAYKAVGSEYAMIEIMKANKEYLGTLVFNGGVELDIPESAKKANIINISSPWE</sequence>
<reference evidence="1" key="2">
    <citation type="submission" date="2021-04" db="EMBL/GenBank/DDBJ databases">
        <authorList>
            <person name="Gilroy R."/>
        </authorList>
    </citation>
    <scope>NUCLEOTIDE SEQUENCE</scope>
    <source>
        <strain evidence="1">ChiW4-1371</strain>
    </source>
</reference>
<dbReference type="EMBL" id="DXAQ01000059">
    <property type="protein sequence ID" value="HIZ89060.1"/>
    <property type="molecule type" value="Genomic_DNA"/>
</dbReference>
<evidence type="ECO:0000313" key="2">
    <source>
        <dbReference type="Proteomes" id="UP000824176"/>
    </source>
</evidence>
<evidence type="ECO:0000313" key="1">
    <source>
        <dbReference type="EMBL" id="HIZ89060.1"/>
    </source>
</evidence>
<reference evidence="1" key="1">
    <citation type="journal article" date="2021" name="PeerJ">
        <title>Extensive microbial diversity within the chicken gut microbiome revealed by metagenomics and culture.</title>
        <authorList>
            <person name="Gilroy R."/>
            <person name="Ravi A."/>
            <person name="Getino M."/>
            <person name="Pursley I."/>
            <person name="Horton D.L."/>
            <person name="Alikhan N.F."/>
            <person name="Baker D."/>
            <person name="Gharbi K."/>
            <person name="Hall N."/>
            <person name="Watson M."/>
            <person name="Adriaenssens E.M."/>
            <person name="Foster-Nyarko E."/>
            <person name="Jarju S."/>
            <person name="Secka A."/>
            <person name="Antonio M."/>
            <person name="Oren A."/>
            <person name="Chaudhuri R.R."/>
            <person name="La Ragione R."/>
            <person name="Hildebrand F."/>
            <person name="Pallen M.J."/>
        </authorList>
    </citation>
    <scope>NUCLEOTIDE SEQUENCE</scope>
    <source>
        <strain evidence="1">ChiW4-1371</strain>
    </source>
</reference>
<dbReference type="Pfam" id="PF05489">
    <property type="entry name" value="Phage_tail_X"/>
    <property type="match status" value="1"/>
</dbReference>